<accession>A0AAV4RFA3</accession>
<organism evidence="2 3">
    <name type="scientific">Caerostris darwini</name>
    <dbReference type="NCBI Taxonomy" id="1538125"/>
    <lineage>
        <taxon>Eukaryota</taxon>
        <taxon>Metazoa</taxon>
        <taxon>Ecdysozoa</taxon>
        <taxon>Arthropoda</taxon>
        <taxon>Chelicerata</taxon>
        <taxon>Arachnida</taxon>
        <taxon>Araneae</taxon>
        <taxon>Araneomorphae</taxon>
        <taxon>Entelegynae</taxon>
        <taxon>Araneoidea</taxon>
        <taxon>Araneidae</taxon>
        <taxon>Caerostris</taxon>
    </lineage>
</organism>
<gene>
    <name evidence="2" type="ORF">CDAR_394261</name>
</gene>
<feature type="region of interest" description="Disordered" evidence="1">
    <location>
        <begin position="1"/>
        <end position="23"/>
    </location>
</feature>
<reference evidence="2 3" key="1">
    <citation type="submission" date="2021-06" db="EMBL/GenBank/DDBJ databases">
        <title>Caerostris darwini draft genome.</title>
        <authorList>
            <person name="Kono N."/>
            <person name="Arakawa K."/>
        </authorList>
    </citation>
    <scope>NUCLEOTIDE SEQUENCE [LARGE SCALE GENOMIC DNA]</scope>
</reference>
<feature type="compositionally biased region" description="Basic and acidic residues" evidence="1">
    <location>
        <begin position="9"/>
        <end position="22"/>
    </location>
</feature>
<name>A0AAV4RFA3_9ARAC</name>
<dbReference type="EMBL" id="BPLQ01006153">
    <property type="protein sequence ID" value="GIY20355.1"/>
    <property type="molecule type" value="Genomic_DNA"/>
</dbReference>
<proteinExistence type="predicted"/>
<evidence type="ECO:0000256" key="1">
    <source>
        <dbReference type="SAM" id="MobiDB-lite"/>
    </source>
</evidence>
<protein>
    <submittedName>
        <fullName evidence="2">Uncharacterized protein</fullName>
    </submittedName>
</protein>
<keyword evidence="3" id="KW-1185">Reference proteome</keyword>
<sequence length="94" mass="10631">MFLKTKQKQKMETRGRAEEESATHSIEFLRGACLHARLAAQFQQRLPMGPCRSPSDKTFLFSAEDNRPTFGGDFFSALKTVKGASVRLSRVEKH</sequence>
<evidence type="ECO:0000313" key="3">
    <source>
        <dbReference type="Proteomes" id="UP001054837"/>
    </source>
</evidence>
<evidence type="ECO:0000313" key="2">
    <source>
        <dbReference type="EMBL" id="GIY20355.1"/>
    </source>
</evidence>
<comment type="caution">
    <text evidence="2">The sequence shown here is derived from an EMBL/GenBank/DDBJ whole genome shotgun (WGS) entry which is preliminary data.</text>
</comment>
<dbReference type="AlphaFoldDB" id="A0AAV4RFA3"/>
<dbReference type="Proteomes" id="UP001054837">
    <property type="component" value="Unassembled WGS sequence"/>
</dbReference>